<dbReference type="EMBL" id="JADOUA010000001">
    <property type="protein sequence ID" value="MBG6087007.1"/>
    <property type="molecule type" value="Genomic_DNA"/>
</dbReference>
<dbReference type="AlphaFoldDB" id="A0A931DDA2"/>
<protein>
    <submittedName>
        <fullName evidence="1">Uncharacterized protein</fullName>
    </submittedName>
</protein>
<keyword evidence="2" id="KW-1185">Reference proteome</keyword>
<sequence>MSVVDRAELVSVLVKALRADPCEPLRLEYGPQVDYDLLVEAMREAMDAVGLHQGIRARCDPTNPSSTTYLEIDVRGQTVVSVRVRELGRPPIPRKVIRAYEQAHGMSDSD</sequence>
<dbReference type="Proteomes" id="UP000614047">
    <property type="component" value="Unassembled WGS sequence"/>
</dbReference>
<comment type="caution">
    <text evidence="1">The sequence shown here is derived from an EMBL/GenBank/DDBJ whole genome shotgun (WGS) entry which is preliminary data.</text>
</comment>
<evidence type="ECO:0000313" key="2">
    <source>
        <dbReference type="Proteomes" id="UP000614047"/>
    </source>
</evidence>
<organism evidence="1 2">
    <name type="scientific">Actinomadura viridis</name>
    <dbReference type="NCBI Taxonomy" id="58110"/>
    <lineage>
        <taxon>Bacteria</taxon>
        <taxon>Bacillati</taxon>
        <taxon>Actinomycetota</taxon>
        <taxon>Actinomycetes</taxon>
        <taxon>Streptosporangiales</taxon>
        <taxon>Thermomonosporaceae</taxon>
        <taxon>Actinomadura</taxon>
    </lineage>
</organism>
<accession>A0A931DDA2</accession>
<dbReference type="RefSeq" id="WP_197009932.1">
    <property type="nucleotide sequence ID" value="NZ_BAABES010000007.1"/>
</dbReference>
<proteinExistence type="predicted"/>
<name>A0A931DDA2_9ACTN</name>
<gene>
    <name evidence="1" type="ORF">IW256_001120</name>
</gene>
<reference evidence="1" key="1">
    <citation type="submission" date="2020-11" db="EMBL/GenBank/DDBJ databases">
        <title>Sequencing the genomes of 1000 actinobacteria strains.</title>
        <authorList>
            <person name="Klenk H.-P."/>
        </authorList>
    </citation>
    <scope>NUCLEOTIDE SEQUENCE</scope>
    <source>
        <strain evidence="1">DSM 43175</strain>
    </source>
</reference>
<evidence type="ECO:0000313" key="1">
    <source>
        <dbReference type="EMBL" id="MBG6087007.1"/>
    </source>
</evidence>